<dbReference type="AlphaFoldDB" id="A0A151B2M4"/>
<evidence type="ECO:0000313" key="1">
    <source>
        <dbReference type="EMBL" id="KYH34158.1"/>
    </source>
</evidence>
<reference evidence="1 2" key="1">
    <citation type="submission" date="2016-02" db="EMBL/GenBank/DDBJ databases">
        <title>Genome sequence of Clostridium tepidiprofundi DSM 19306.</title>
        <authorList>
            <person name="Poehlein A."/>
            <person name="Daniel R."/>
        </authorList>
    </citation>
    <scope>NUCLEOTIDE SEQUENCE [LARGE SCALE GENOMIC DNA]</scope>
    <source>
        <strain evidence="1 2">DSM 19306</strain>
    </source>
</reference>
<dbReference type="EMBL" id="LTBA01000024">
    <property type="protein sequence ID" value="KYH34158.1"/>
    <property type="molecule type" value="Genomic_DNA"/>
</dbReference>
<dbReference type="Proteomes" id="UP000075531">
    <property type="component" value="Unassembled WGS sequence"/>
</dbReference>
<comment type="caution">
    <text evidence="1">The sequence shown here is derived from an EMBL/GenBank/DDBJ whole genome shotgun (WGS) entry which is preliminary data.</text>
</comment>
<evidence type="ECO:0000313" key="2">
    <source>
        <dbReference type="Proteomes" id="UP000075531"/>
    </source>
</evidence>
<dbReference type="RefSeq" id="WP_278319543.1">
    <property type="nucleotide sequence ID" value="NZ_LTBA01000024.1"/>
</dbReference>
<keyword evidence="2" id="KW-1185">Reference proteome</keyword>
<proteinExistence type="predicted"/>
<gene>
    <name evidence="1" type="ORF">CLTEP_19350</name>
</gene>
<organism evidence="1 2">
    <name type="scientific">Clostridium tepidiprofundi DSM 19306</name>
    <dbReference type="NCBI Taxonomy" id="1121338"/>
    <lineage>
        <taxon>Bacteria</taxon>
        <taxon>Bacillati</taxon>
        <taxon>Bacillota</taxon>
        <taxon>Clostridia</taxon>
        <taxon>Eubacteriales</taxon>
        <taxon>Clostridiaceae</taxon>
        <taxon>Clostridium</taxon>
    </lineage>
</organism>
<name>A0A151B2M4_9CLOT</name>
<dbReference type="PATRIC" id="fig|1121338.3.peg.1994"/>
<sequence length="43" mass="5203">MKINGNMITIENLEPTKGEVFEFTFRKDKINEVYRKIKTIKWV</sequence>
<accession>A0A151B2M4</accession>
<protein>
    <submittedName>
        <fullName evidence="1">Uncharacterized protein</fullName>
    </submittedName>
</protein>